<dbReference type="InterPro" id="IPR009072">
    <property type="entry name" value="Histone-fold"/>
</dbReference>
<evidence type="ECO:0000313" key="3">
    <source>
        <dbReference type="Proteomes" id="UP000295070"/>
    </source>
</evidence>
<evidence type="ECO:0000256" key="1">
    <source>
        <dbReference type="SAM" id="MobiDB-lite"/>
    </source>
</evidence>
<gene>
    <name evidence="2" type="ORF">EPR50_G00009940</name>
</gene>
<name>A0A484DK07_PERFV</name>
<dbReference type="Gene3D" id="1.10.20.10">
    <property type="entry name" value="Histone, subunit A"/>
    <property type="match status" value="1"/>
</dbReference>
<accession>A0A484DK07</accession>
<feature type="region of interest" description="Disordered" evidence="1">
    <location>
        <begin position="401"/>
        <end position="466"/>
    </location>
</feature>
<feature type="compositionally biased region" description="Pro residues" evidence="1">
    <location>
        <begin position="416"/>
        <end position="427"/>
    </location>
</feature>
<reference evidence="2 3" key="1">
    <citation type="submission" date="2019-01" db="EMBL/GenBank/DDBJ databases">
        <title>A chromosome-scale genome assembly of the yellow perch, Perca flavescens.</title>
        <authorList>
            <person name="Feron R."/>
            <person name="Morvezen R."/>
            <person name="Bestin A."/>
            <person name="Haffray P."/>
            <person name="Klopp C."/>
            <person name="Zahm M."/>
            <person name="Cabau C."/>
            <person name="Roques C."/>
            <person name="Donnadieu C."/>
            <person name="Bouchez O."/>
            <person name="Christie M."/>
            <person name="Larson W."/>
            <person name="Guiguen Y."/>
        </authorList>
    </citation>
    <scope>NUCLEOTIDE SEQUENCE [LARGE SCALE GENOMIC DNA]</scope>
    <source>
        <strain evidence="2">YP-PL-M2</strain>
        <tissue evidence="2">Blood</tissue>
    </source>
</reference>
<dbReference type="AlphaFoldDB" id="A0A484DK07"/>
<feature type="compositionally biased region" description="Polar residues" evidence="1">
    <location>
        <begin position="209"/>
        <end position="226"/>
    </location>
</feature>
<feature type="compositionally biased region" description="Low complexity" evidence="1">
    <location>
        <begin position="151"/>
        <end position="186"/>
    </location>
</feature>
<feature type="region of interest" description="Disordered" evidence="1">
    <location>
        <begin position="98"/>
        <end position="186"/>
    </location>
</feature>
<dbReference type="GO" id="GO:0046982">
    <property type="term" value="F:protein heterodimerization activity"/>
    <property type="evidence" value="ECO:0007669"/>
    <property type="project" value="InterPro"/>
</dbReference>
<feature type="compositionally biased region" description="Low complexity" evidence="1">
    <location>
        <begin position="401"/>
        <end position="415"/>
    </location>
</feature>
<dbReference type="EMBL" id="SCKG01000002">
    <property type="protein sequence ID" value="TDH15555.1"/>
    <property type="molecule type" value="Genomic_DNA"/>
</dbReference>
<dbReference type="STRING" id="8167.A0A484DK07"/>
<organism evidence="2 3">
    <name type="scientific">Perca flavescens</name>
    <name type="common">American yellow perch</name>
    <name type="synonym">Morone flavescens</name>
    <dbReference type="NCBI Taxonomy" id="8167"/>
    <lineage>
        <taxon>Eukaryota</taxon>
        <taxon>Metazoa</taxon>
        <taxon>Chordata</taxon>
        <taxon>Craniata</taxon>
        <taxon>Vertebrata</taxon>
        <taxon>Euteleostomi</taxon>
        <taxon>Actinopterygii</taxon>
        <taxon>Neopterygii</taxon>
        <taxon>Teleostei</taxon>
        <taxon>Neoteleostei</taxon>
        <taxon>Acanthomorphata</taxon>
        <taxon>Eupercaria</taxon>
        <taxon>Perciformes</taxon>
        <taxon>Percoidei</taxon>
        <taxon>Percidae</taxon>
        <taxon>Percinae</taxon>
        <taxon>Perca</taxon>
    </lineage>
</organism>
<protein>
    <submittedName>
        <fullName evidence="2">Uncharacterized protein</fullName>
    </submittedName>
</protein>
<dbReference type="Proteomes" id="UP000295070">
    <property type="component" value="Chromosome 2"/>
</dbReference>
<feature type="region of interest" description="Disordered" evidence="1">
    <location>
        <begin position="493"/>
        <end position="521"/>
    </location>
</feature>
<dbReference type="SUPFAM" id="SSF47113">
    <property type="entry name" value="Histone-fold"/>
    <property type="match status" value="1"/>
</dbReference>
<keyword evidence="3" id="KW-1185">Reference proteome</keyword>
<feature type="compositionally biased region" description="Polar residues" evidence="1">
    <location>
        <begin position="493"/>
        <end position="505"/>
    </location>
</feature>
<comment type="caution">
    <text evidence="2">The sequence shown here is derived from an EMBL/GenBank/DDBJ whole genome shotgun (WGS) entry which is preliminary data.</text>
</comment>
<feature type="compositionally biased region" description="Polar residues" evidence="1">
    <location>
        <begin position="134"/>
        <end position="147"/>
    </location>
</feature>
<feature type="compositionally biased region" description="Low complexity" evidence="1">
    <location>
        <begin position="110"/>
        <end position="121"/>
    </location>
</feature>
<feature type="region of interest" description="Disordered" evidence="1">
    <location>
        <begin position="201"/>
        <end position="236"/>
    </location>
</feature>
<sequence length="555" mass="62738">MQAAQLQYDFFSEENGPKWRGLLVSSLEKVLNQVHPNLVSQQEALQYIEELILLLLSMLCQAQPRTVQDVENATHQANPPAYGFANDQRYFANSYSKDHECYSNRNGPSNNYYNRANDNYNPGPATYADAARTSKPNPRSYANNNRATGYRSYNNRLVPNNNNNNNNNNNGNYNGRPGGNNYRNNRRSGYYYPFRWRSNARSRGRSWQRGPNQNGRNNSYSYNRQTDNYRRPQYPKQNIQDSDFTIKTRTIHKILKASHHLHNVSAQNTPRAIAKITETLSDMIKPAEPNQTTKDLIWGNAKEWEITTMLILHKHYSDVQENNIQILSQLAPGPWQNNFDIAVKWARNQYSRKLLGATIDSAYAKITQALQTRNPAATQNQVPNKPTAESRFEQLNSVTRAATPPTQPAPAMRQQPPHPPSPPPPPATVQDWAHIDVVTDTAPSAPAPQQPQRLPRTRQNEMRPTLTSGPLTVTVRVHPTTVDQDTPVQVCTSETQTPTCSSGASTVPWVKPADPTPPSIIISDTPEKDTINTTKEVFLSEHSHTTYRLTPPKHS</sequence>
<proteinExistence type="predicted"/>
<evidence type="ECO:0000313" key="2">
    <source>
        <dbReference type="EMBL" id="TDH15555.1"/>
    </source>
</evidence>